<dbReference type="Proteomes" id="UP000789702">
    <property type="component" value="Unassembled WGS sequence"/>
</dbReference>
<comment type="caution">
    <text evidence="1">The sequence shown here is derived from an EMBL/GenBank/DDBJ whole genome shotgun (WGS) entry which is preliminary data.</text>
</comment>
<dbReference type="EMBL" id="CAJVPU010028912">
    <property type="protein sequence ID" value="CAG8708927.1"/>
    <property type="molecule type" value="Genomic_DNA"/>
</dbReference>
<reference evidence="1" key="1">
    <citation type="submission" date="2021-06" db="EMBL/GenBank/DDBJ databases">
        <authorList>
            <person name="Kallberg Y."/>
            <person name="Tangrot J."/>
            <person name="Rosling A."/>
        </authorList>
    </citation>
    <scope>NUCLEOTIDE SEQUENCE</scope>
    <source>
        <strain evidence="1">IL203A</strain>
    </source>
</reference>
<sequence length="243" mass="27283">MGSGRDLTEAQRGAIIYGHQWGDSICTIVATVKCSKSAMWNVITEFRSVGAVAAQKKKRHGHPKHLSPTKSKNLKKLVTDGNCCLNVVQITNLHNSQSQKKISTRTVRCVLRSENLGSCVAVLKPLIIPENKQKRYDWALEHEAWTVQHFRHVLWSDEISIRLFQGSPARVWHESHEKWNMDCLSATVGQSQITGASHIEQDNAKPHFAELAKSFMAKNQVWSEIPPELCRRLISGMPDQAAA</sequence>
<evidence type="ECO:0000313" key="2">
    <source>
        <dbReference type="Proteomes" id="UP000789702"/>
    </source>
</evidence>
<name>A0ACA9PHE1_9GLOM</name>
<organism evidence="1 2">
    <name type="scientific">Dentiscutata heterogama</name>
    <dbReference type="NCBI Taxonomy" id="1316150"/>
    <lineage>
        <taxon>Eukaryota</taxon>
        <taxon>Fungi</taxon>
        <taxon>Fungi incertae sedis</taxon>
        <taxon>Mucoromycota</taxon>
        <taxon>Glomeromycotina</taxon>
        <taxon>Glomeromycetes</taxon>
        <taxon>Diversisporales</taxon>
        <taxon>Gigasporaceae</taxon>
        <taxon>Dentiscutata</taxon>
    </lineage>
</organism>
<accession>A0ACA9PHE1</accession>
<proteinExistence type="predicted"/>
<keyword evidence="2" id="KW-1185">Reference proteome</keyword>
<gene>
    <name evidence="1" type="ORF">DHETER_LOCUS12153</name>
</gene>
<protein>
    <submittedName>
        <fullName evidence="1">2734_t:CDS:1</fullName>
    </submittedName>
</protein>
<feature type="non-terminal residue" evidence="1">
    <location>
        <position position="243"/>
    </location>
</feature>
<evidence type="ECO:0000313" key="1">
    <source>
        <dbReference type="EMBL" id="CAG8708927.1"/>
    </source>
</evidence>